<dbReference type="RefSeq" id="WP_060651620.1">
    <property type="nucleotide sequence ID" value="NZ_AZXY01000004.1"/>
</dbReference>
<organism evidence="1 2">
    <name type="scientific">Rhodococcus pyridinivorans KG-16</name>
    <dbReference type="NCBI Taxonomy" id="1441730"/>
    <lineage>
        <taxon>Bacteria</taxon>
        <taxon>Bacillati</taxon>
        <taxon>Actinomycetota</taxon>
        <taxon>Actinomycetes</taxon>
        <taxon>Mycobacteriales</taxon>
        <taxon>Nocardiaceae</taxon>
        <taxon>Rhodococcus</taxon>
    </lineage>
</organism>
<reference evidence="1 2" key="2">
    <citation type="journal article" date="2016" name="Genome Announc.">
        <title>Draft Genome Sequence of a Versatile Hydrocarbon-Degrading Bacterium, Rhodococcus pyridinivorans Strain KG-16, Collected from Oil Fields in India.</title>
        <authorList>
            <person name="Aggarwal R.K."/>
            <person name="Dawar C."/>
            <person name="Phanindranath R."/>
            <person name="Mutnuri L."/>
            <person name="Dayal A.M."/>
        </authorList>
    </citation>
    <scope>NUCLEOTIDE SEQUENCE [LARGE SCALE GENOMIC DNA]</scope>
    <source>
        <strain evidence="1 2">KG-16</strain>
    </source>
</reference>
<proteinExistence type="predicted"/>
<dbReference type="Proteomes" id="UP000053060">
    <property type="component" value="Unassembled WGS sequence"/>
</dbReference>
<dbReference type="AlphaFoldDB" id="A0A0V9ULF9"/>
<gene>
    <name evidence="1" type="ORF">Z045_09350</name>
</gene>
<name>A0A0V9ULF9_9NOCA</name>
<reference evidence="2" key="1">
    <citation type="submission" date="2015-01" db="EMBL/GenBank/DDBJ databases">
        <title>Draft genome sequence of Rhodococcus pyridinivorans strain KG-16, a hydrocarbon-degrading bacterium.</title>
        <authorList>
            <person name="Aggarwal R.K."/>
            <person name="Dawar C."/>
        </authorList>
    </citation>
    <scope>NUCLEOTIDE SEQUENCE [LARGE SCALE GENOMIC DNA]</scope>
    <source>
        <strain evidence="2">KG-16</strain>
    </source>
</reference>
<accession>A0A0V9ULF9</accession>
<dbReference type="PATRIC" id="fig|1441730.3.peg.1945"/>
<comment type="caution">
    <text evidence="1">The sequence shown here is derived from an EMBL/GenBank/DDBJ whole genome shotgun (WGS) entry which is preliminary data.</text>
</comment>
<protein>
    <submittedName>
        <fullName evidence="1">Uncharacterized protein</fullName>
    </submittedName>
</protein>
<evidence type="ECO:0000313" key="1">
    <source>
        <dbReference type="EMBL" id="KSZ58829.1"/>
    </source>
</evidence>
<dbReference type="EMBL" id="AZXY01000004">
    <property type="protein sequence ID" value="KSZ58829.1"/>
    <property type="molecule type" value="Genomic_DNA"/>
</dbReference>
<evidence type="ECO:0000313" key="2">
    <source>
        <dbReference type="Proteomes" id="UP000053060"/>
    </source>
</evidence>
<sequence>MGDIVRQGVVAFVAEVLARGGRAEPIPGQRDVRVQGADGSERVVRVCSTASDPWLARRRDGVPAADGAGVSHWVFVDLAPAVPEFYVVDAEDVEAGIEEEVALWLADRPGRTPTGSHPIQRSNVVHGHDHWDLLGLDTVKDPEHDATPVPAARVRAERPVARTLAEPEVVDERLAVVADIGGYRVQGRLDPASGTLEITRGPMEGRRFPDAAAAAQALVTFFDDHETVPDADTFWRSEILR</sequence>